<dbReference type="EMBL" id="BTGD01000025">
    <property type="protein sequence ID" value="GMM59070.1"/>
    <property type="molecule type" value="Genomic_DNA"/>
</dbReference>
<organism evidence="8 9">
    <name type="scientific">Maudiozyma humilis</name>
    <name type="common">Sour dough yeast</name>
    <name type="synonym">Kazachstania humilis</name>
    <dbReference type="NCBI Taxonomy" id="51915"/>
    <lineage>
        <taxon>Eukaryota</taxon>
        <taxon>Fungi</taxon>
        <taxon>Dikarya</taxon>
        <taxon>Ascomycota</taxon>
        <taxon>Saccharomycotina</taxon>
        <taxon>Saccharomycetes</taxon>
        <taxon>Saccharomycetales</taxon>
        <taxon>Saccharomycetaceae</taxon>
        <taxon>Maudiozyma</taxon>
    </lineage>
</organism>
<dbReference type="Pfam" id="PF17084">
    <property type="entry name" value="TDA11"/>
    <property type="match status" value="1"/>
</dbReference>
<proteinExistence type="inferred from homology"/>
<feature type="compositionally biased region" description="Polar residues" evidence="7">
    <location>
        <begin position="250"/>
        <end position="267"/>
    </location>
</feature>
<feature type="compositionally biased region" description="Low complexity" evidence="7">
    <location>
        <begin position="178"/>
        <end position="194"/>
    </location>
</feature>
<feature type="compositionally biased region" description="Polar residues" evidence="7">
    <location>
        <begin position="453"/>
        <end position="487"/>
    </location>
</feature>
<feature type="region of interest" description="Disordered" evidence="7">
    <location>
        <begin position="449"/>
        <end position="510"/>
    </location>
</feature>
<protein>
    <recommendedName>
        <fullName evidence="3 6">Topoisomerase I damage affected protein 11</fullName>
    </recommendedName>
</protein>
<keyword evidence="4 6" id="KW-0963">Cytoplasm</keyword>
<evidence type="ECO:0000256" key="1">
    <source>
        <dbReference type="ARBA" id="ARBA00004496"/>
    </source>
</evidence>
<comment type="subcellular location">
    <subcellularLocation>
        <location evidence="1 6">Cytoplasm</location>
    </subcellularLocation>
</comment>
<accession>A0AAV5S6G8</accession>
<comment type="similarity">
    <text evidence="2 6">Belongs to the TDA11 family.</text>
</comment>
<dbReference type="Proteomes" id="UP001377567">
    <property type="component" value="Unassembled WGS sequence"/>
</dbReference>
<evidence type="ECO:0000313" key="8">
    <source>
        <dbReference type="EMBL" id="GMM59070.1"/>
    </source>
</evidence>
<sequence>MMNQFDEFIDETDKKLNIDTSEKIAPSLNDREADIAAVTGGVPASPKSPIISNTSKFNLQRQITPTRIDDHPLKGTGNITQQNPTKPDMMSSPPLVTAPTSQQVPVPRTAVPKRRSVLMNKRRSLIQPVIAAAPESPDSFNSKAGFTDDGMRKASAGAPPRKYSIGNSIIDPEHMQLSSVHSRSSSQASTSTNTETHDINTLLKSLASKEMDLFESKQKIEDLKKQLALQEKLYNEHASELQKLKSQVTKHLSENANNTSSNISSPVMTGPPTFVSPQSDSKLDVPKERVVPSITNRSPEARDGKLLRKRGTKVPPSRSRTTSPVNSMREVPITHTETVDSRRVAPQEDSVWNKSFAMFNQFDQILQNELEKSLNWDSETDNESPEKVSRDQGVNIFNPGTPESDKVRARQNMNPPLAKPNPGISKSLWSFVDSVRSGLLGIDENEEYDVEGQSGSHGSQNAPGGTLSQPTAMKQFKTAQKSQTNKLQFIDDISDKEESSIPKNVEMAEF</sequence>
<dbReference type="InterPro" id="IPR031388">
    <property type="entry name" value="Tda11"/>
</dbReference>
<keyword evidence="5" id="KW-0175">Coiled coil</keyword>
<reference evidence="8 9" key="1">
    <citation type="journal article" date="2023" name="Elife">
        <title>Identification of key yeast species and microbe-microbe interactions impacting larval growth of Drosophila in the wild.</title>
        <authorList>
            <person name="Mure A."/>
            <person name="Sugiura Y."/>
            <person name="Maeda R."/>
            <person name="Honda K."/>
            <person name="Sakurai N."/>
            <person name="Takahashi Y."/>
            <person name="Watada M."/>
            <person name="Katoh T."/>
            <person name="Gotoh A."/>
            <person name="Gotoh Y."/>
            <person name="Taniguchi I."/>
            <person name="Nakamura K."/>
            <person name="Hayashi T."/>
            <person name="Katayama T."/>
            <person name="Uemura T."/>
            <person name="Hattori Y."/>
        </authorList>
    </citation>
    <scope>NUCLEOTIDE SEQUENCE [LARGE SCALE GENOMIC DNA]</scope>
    <source>
        <strain evidence="8 9">KH-74</strain>
    </source>
</reference>
<evidence type="ECO:0000256" key="5">
    <source>
        <dbReference type="ARBA" id="ARBA00023054"/>
    </source>
</evidence>
<evidence type="ECO:0000256" key="3">
    <source>
        <dbReference type="ARBA" id="ARBA00014140"/>
    </source>
</evidence>
<feature type="region of interest" description="Disordered" evidence="7">
    <location>
        <begin position="135"/>
        <end position="169"/>
    </location>
</feature>
<gene>
    <name evidence="6" type="primary">TDA11</name>
    <name evidence="8" type="ORF">DAKH74_056870</name>
</gene>
<feature type="region of interest" description="Disordered" evidence="7">
    <location>
        <begin position="250"/>
        <end position="326"/>
    </location>
</feature>
<evidence type="ECO:0000256" key="2">
    <source>
        <dbReference type="ARBA" id="ARBA00008382"/>
    </source>
</evidence>
<evidence type="ECO:0000256" key="4">
    <source>
        <dbReference type="ARBA" id="ARBA00022490"/>
    </source>
</evidence>
<comment type="caution">
    <text evidence="8">The sequence shown here is derived from an EMBL/GenBank/DDBJ whole genome shotgun (WGS) entry which is preliminary data.</text>
</comment>
<feature type="region of interest" description="Disordered" evidence="7">
    <location>
        <begin position="67"/>
        <end position="105"/>
    </location>
</feature>
<evidence type="ECO:0000256" key="7">
    <source>
        <dbReference type="SAM" id="MobiDB-lite"/>
    </source>
</evidence>
<name>A0AAV5S6G8_MAUHU</name>
<feature type="region of interest" description="Disordered" evidence="7">
    <location>
        <begin position="177"/>
        <end position="196"/>
    </location>
</feature>
<evidence type="ECO:0000313" key="9">
    <source>
        <dbReference type="Proteomes" id="UP001377567"/>
    </source>
</evidence>
<dbReference type="AlphaFoldDB" id="A0AAV5S6G8"/>
<dbReference type="GO" id="GO:0005737">
    <property type="term" value="C:cytoplasm"/>
    <property type="evidence" value="ECO:0007669"/>
    <property type="project" value="UniProtKB-SubCell"/>
</dbReference>
<evidence type="ECO:0000256" key="6">
    <source>
        <dbReference type="RuleBase" id="RU362140"/>
    </source>
</evidence>
<feature type="compositionally biased region" description="Basic and acidic residues" evidence="7">
    <location>
        <begin position="281"/>
        <end position="290"/>
    </location>
</feature>
<feature type="region of interest" description="Disordered" evidence="7">
    <location>
        <begin position="376"/>
        <end position="408"/>
    </location>
</feature>
<keyword evidence="9" id="KW-1185">Reference proteome</keyword>